<dbReference type="Gene3D" id="3.60.40.10">
    <property type="entry name" value="PPM-type phosphatase domain"/>
    <property type="match status" value="1"/>
</dbReference>
<reference evidence="4 5" key="1">
    <citation type="submission" date="2019-02" db="EMBL/GenBank/DDBJ databases">
        <title>Deep-cultivation of Planctomycetes and their phenomic and genomic characterization uncovers novel biology.</title>
        <authorList>
            <person name="Wiegand S."/>
            <person name="Jogler M."/>
            <person name="Boedeker C."/>
            <person name="Pinto D."/>
            <person name="Vollmers J."/>
            <person name="Rivas-Marin E."/>
            <person name="Kohn T."/>
            <person name="Peeters S.H."/>
            <person name="Heuer A."/>
            <person name="Rast P."/>
            <person name="Oberbeckmann S."/>
            <person name="Bunk B."/>
            <person name="Jeske O."/>
            <person name="Meyerdierks A."/>
            <person name="Storesund J.E."/>
            <person name="Kallscheuer N."/>
            <person name="Luecker S."/>
            <person name="Lage O.M."/>
            <person name="Pohl T."/>
            <person name="Merkel B.J."/>
            <person name="Hornburger P."/>
            <person name="Mueller R.-W."/>
            <person name="Bruemmer F."/>
            <person name="Labrenz M."/>
            <person name="Spormann A.M."/>
            <person name="Op Den Camp H."/>
            <person name="Overmann J."/>
            <person name="Amann R."/>
            <person name="Jetten M.S.M."/>
            <person name="Mascher T."/>
            <person name="Medema M.H."/>
            <person name="Devos D.P."/>
            <person name="Kaster A.-K."/>
            <person name="Ovreas L."/>
            <person name="Rohde M."/>
            <person name="Galperin M.Y."/>
            <person name="Jogler C."/>
        </authorList>
    </citation>
    <scope>NUCLEOTIDE SEQUENCE [LARGE SCALE GENOMIC DNA]</scope>
    <source>
        <strain evidence="4 5">Pla100</strain>
    </source>
</reference>
<dbReference type="InterPro" id="IPR001932">
    <property type="entry name" value="PPM-type_phosphatase-like_dom"/>
</dbReference>
<evidence type="ECO:0000313" key="5">
    <source>
        <dbReference type="Proteomes" id="UP000316213"/>
    </source>
</evidence>
<protein>
    <submittedName>
        <fullName evidence="4">Stage II sporulation protein E (SpoIIE)</fullName>
    </submittedName>
</protein>
<dbReference type="InterPro" id="IPR036457">
    <property type="entry name" value="PPM-type-like_dom_sf"/>
</dbReference>
<dbReference type="Pfam" id="PF07228">
    <property type="entry name" value="SpoIIE"/>
    <property type="match status" value="1"/>
</dbReference>
<evidence type="ECO:0000313" key="4">
    <source>
        <dbReference type="EMBL" id="TWT93063.1"/>
    </source>
</evidence>
<dbReference type="PANTHER" id="PTHR43156">
    <property type="entry name" value="STAGE II SPORULATION PROTEIN E-RELATED"/>
    <property type="match status" value="1"/>
</dbReference>
<keyword evidence="2" id="KW-0175">Coiled coil</keyword>
<name>A0A5C6A3R8_9BACT</name>
<sequence length="295" mass="32942">MKNEPESNPRVSSGPHELQCMEIWNGSSHVEKTVTSAGLHAWVFSQPYQGDKQGGDVHYLSLCAGGIVTRIVLSDVAGHGDRVSETSKKLRALLRKFMNAKKQDRLVVELNREFTELETKDGFATAVLATFLSHKSTLLLTNAGHPRPLIYQHSRKSWAFLDEPTSTAGQADNFPFGLDRSTSYEHFVIKIDPGDWLLLYTDAYTECCDTSDELLGEAGLLKIVEQISRTDSVSQFGLELNRLVSEHSARWLGDDDTTLIAIRFTDERRTPGPIEKLTGYFKSLSQLIARVGERV</sequence>
<evidence type="ECO:0000256" key="1">
    <source>
        <dbReference type="ARBA" id="ARBA00022801"/>
    </source>
</evidence>
<dbReference type="AlphaFoldDB" id="A0A5C6A3R8"/>
<evidence type="ECO:0000259" key="3">
    <source>
        <dbReference type="SMART" id="SM00331"/>
    </source>
</evidence>
<proteinExistence type="predicted"/>
<feature type="coiled-coil region" evidence="2">
    <location>
        <begin position="83"/>
        <end position="120"/>
    </location>
</feature>
<organism evidence="4 5">
    <name type="scientific">Neorhodopirellula pilleata</name>
    <dbReference type="NCBI Taxonomy" id="2714738"/>
    <lineage>
        <taxon>Bacteria</taxon>
        <taxon>Pseudomonadati</taxon>
        <taxon>Planctomycetota</taxon>
        <taxon>Planctomycetia</taxon>
        <taxon>Pirellulales</taxon>
        <taxon>Pirellulaceae</taxon>
        <taxon>Neorhodopirellula</taxon>
    </lineage>
</organism>
<evidence type="ECO:0000256" key="2">
    <source>
        <dbReference type="SAM" id="Coils"/>
    </source>
</evidence>
<dbReference type="PANTHER" id="PTHR43156:SF2">
    <property type="entry name" value="STAGE II SPORULATION PROTEIN E"/>
    <property type="match status" value="1"/>
</dbReference>
<dbReference type="InterPro" id="IPR052016">
    <property type="entry name" value="Bact_Sigma-Reg"/>
</dbReference>
<dbReference type="SUPFAM" id="SSF81606">
    <property type="entry name" value="PP2C-like"/>
    <property type="match status" value="1"/>
</dbReference>
<comment type="caution">
    <text evidence="4">The sequence shown here is derived from an EMBL/GenBank/DDBJ whole genome shotgun (WGS) entry which is preliminary data.</text>
</comment>
<dbReference type="EMBL" id="SJPM01000010">
    <property type="protein sequence ID" value="TWT93063.1"/>
    <property type="molecule type" value="Genomic_DNA"/>
</dbReference>
<feature type="domain" description="PPM-type phosphatase" evidence="3">
    <location>
        <begin position="39"/>
        <end position="264"/>
    </location>
</feature>
<dbReference type="GO" id="GO:0016791">
    <property type="term" value="F:phosphatase activity"/>
    <property type="evidence" value="ECO:0007669"/>
    <property type="project" value="TreeGrafter"/>
</dbReference>
<keyword evidence="1" id="KW-0378">Hydrolase</keyword>
<dbReference type="SMART" id="SM00331">
    <property type="entry name" value="PP2C_SIG"/>
    <property type="match status" value="1"/>
</dbReference>
<dbReference type="Proteomes" id="UP000316213">
    <property type="component" value="Unassembled WGS sequence"/>
</dbReference>
<accession>A0A5C6A3R8</accession>
<gene>
    <name evidence="4" type="ORF">Pla100_43790</name>
</gene>
<keyword evidence="5" id="KW-1185">Reference proteome</keyword>